<dbReference type="PRINTS" id="PR00452">
    <property type="entry name" value="SH3DOMAIN"/>
</dbReference>
<reference evidence="5 6" key="1">
    <citation type="submission" date="2015-03" db="EMBL/GenBank/DDBJ databases">
        <title>Draft genome of the nematode, Opisthorchis viverrini.</title>
        <authorList>
            <person name="Mitreva M."/>
        </authorList>
    </citation>
    <scope>NUCLEOTIDE SEQUENCE [LARGE SCALE GENOMIC DNA]</scope>
    <source>
        <strain evidence="5">Khon Kaen</strain>
    </source>
</reference>
<dbReference type="SMART" id="SM00326">
    <property type="entry name" value="SH3"/>
    <property type="match status" value="1"/>
</dbReference>
<feature type="compositionally biased region" description="Pro residues" evidence="3">
    <location>
        <begin position="365"/>
        <end position="374"/>
    </location>
</feature>
<feature type="non-terminal residue" evidence="5">
    <location>
        <position position="1"/>
    </location>
</feature>
<evidence type="ECO:0000313" key="5">
    <source>
        <dbReference type="EMBL" id="OON17161.1"/>
    </source>
</evidence>
<proteinExistence type="predicted"/>
<dbReference type="GO" id="GO:0005096">
    <property type="term" value="F:GTPase activator activity"/>
    <property type="evidence" value="ECO:0007669"/>
    <property type="project" value="InterPro"/>
</dbReference>
<dbReference type="PROSITE" id="PS50002">
    <property type="entry name" value="SH3"/>
    <property type="match status" value="1"/>
</dbReference>
<keyword evidence="6" id="KW-1185">Reference proteome</keyword>
<dbReference type="EMBL" id="KV895794">
    <property type="protein sequence ID" value="OON17161.1"/>
    <property type="molecule type" value="Genomic_DNA"/>
</dbReference>
<feature type="region of interest" description="Disordered" evidence="3">
    <location>
        <begin position="390"/>
        <end position="459"/>
    </location>
</feature>
<dbReference type="SUPFAM" id="SSF50044">
    <property type="entry name" value="SH3-domain"/>
    <property type="match status" value="1"/>
</dbReference>
<evidence type="ECO:0000313" key="6">
    <source>
        <dbReference type="Proteomes" id="UP000243686"/>
    </source>
</evidence>
<evidence type="ECO:0000259" key="4">
    <source>
        <dbReference type="PROSITE" id="PS50002"/>
    </source>
</evidence>
<feature type="compositionally biased region" description="Low complexity" evidence="3">
    <location>
        <begin position="111"/>
        <end position="128"/>
    </location>
</feature>
<dbReference type="PANTHER" id="PTHR45854:SF3">
    <property type="entry name" value="ARFGAP WITH SH3 DOMAIN, ANK REPEAT AND PH DOMAIN-CONTAINING PROTEIN"/>
    <property type="match status" value="1"/>
</dbReference>
<dbReference type="InterPro" id="IPR001452">
    <property type="entry name" value="SH3_domain"/>
</dbReference>
<sequence>LLRITNKDRQTPLQLGEDLLQRGSPDQFTESIAGCVELVRLADKVINTNTTSDQPDKLFSGSDVTERSSVLRTTLQDAVDQLSSVDWCLSELRRTVSKSRIGRSGGSEMISTKPVTSSKSSTSKLFTSNDASPGKVDTSRSPGFKVTYNHVASSGVSKLGGLDKDGSGPGRCGQFNTPYGNALATLPRKKGPAPRPPSVDDGPLEFEAYYESTSTPYSSSTTARNVARPGRHKTSPHKTSFLDRLQSSHSVSTHRTDQSVSLSSKQLAQTATDTPESPEHNGQHSSSDLARLAELMHSSLCAETTAVQSRSATTHPSSRPTGMNQSPRAVGKYTDGSHDHIDIILDVLEEKPDSPVKQYPSSVSPAPPIPPKPNIPSSLFQSTALLRSPVRSEACPTADSVDSPPGEILPTTLPKQNKSVLPTTLRLSQPGLYPDKPLGSSSISHPPSCSTDSGDQSAVNPKDFPVADTKLGALLEAIYDCDAEHADELTFRRGEVIQLVARSDDEWWEGAIFNQPWRRGLFPITYVRCMSQRGEARNC</sequence>
<gene>
    <name evidence="5" type="ORF">X801_07006</name>
</gene>
<organism evidence="5 6">
    <name type="scientific">Opisthorchis viverrini</name>
    <name type="common">Southeast Asian liver fluke</name>
    <dbReference type="NCBI Taxonomy" id="6198"/>
    <lineage>
        <taxon>Eukaryota</taxon>
        <taxon>Metazoa</taxon>
        <taxon>Spiralia</taxon>
        <taxon>Lophotrochozoa</taxon>
        <taxon>Platyhelminthes</taxon>
        <taxon>Trematoda</taxon>
        <taxon>Digenea</taxon>
        <taxon>Opisthorchiida</taxon>
        <taxon>Opisthorchiata</taxon>
        <taxon>Opisthorchiidae</taxon>
        <taxon>Opisthorchis</taxon>
    </lineage>
</organism>
<dbReference type="Gene3D" id="2.30.30.40">
    <property type="entry name" value="SH3 Domains"/>
    <property type="match status" value="1"/>
</dbReference>
<feature type="region of interest" description="Disordered" evidence="3">
    <location>
        <begin position="160"/>
        <end position="286"/>
    </location>
</feature>
<dbReference type="Proteomes" id="UP000243686">
    <property type="component" value="Unassembled WGS sequence"/>
</dbReference>
<evidence type="ECO:0000256" key="2">
    <source>
        <dbReference type="PROSITE-ProRule" id="PRU00192"/>
    </source>
</evidence>
<evidence type="ECO:0000256" key="3">
    <source>
        <dbReference type="SAM" id="MobiDB-lite"/>
    </source>
</evidence>
<dbReference type="Pfam" id="PF00018">
    <property type="entry name" value="SH3_1"/>
    <property type="match status" value="1"/>
</dbReference>
<feature type="region of interest" description="Disordered" evidence="3">
    <location>
        <begin position="304"/>
        <end position="336"/>
    </location>
</feature>
<feature type="region of interest" description="Disordered" evidence="3">
    <location>
        <begin position="100"/>
        <end position="139"/>
    </location>
</feature>
<dbReference type="InterPro" id="IPR036028">
    <property type="entry name" value="SH3-like_dom_sf"/>
</dbReference>
<protein>
    <submittedName>
        <fullName evidence="5">SH3 domain protein</fullName>
    </submittedName>
</protein>
<feature type="compositionally biased region" description="Polar residues" evidence="3">
    <location>
        <begin position="304"/>
        <end position="327"/>
    </location>
</feature>
<feature type="compositionally biased region" description="Low complexity" evidence="3">
    <location>
        <begin position="209"/>
        <end position="222"/>
    </location>
</feature>
<feature type="compositionally biased region" description="Polar residues" evidence="3">
    <location>
        <begin position="413"/>
        <end position="427"/>
    </location>
</feature>
<keyword evidence="1 2" id="KW-0728">SH3 domain</keyword>
<feature type="domain" description="SH3" evidence="4">
    <location>
        <begin position="470"/>
        <end position="532"/>
    </location>
</feature>
<feature type="compositionally biased region" description="Polar residues" evidence="3">
    <location>
        <begin position="245"/>
        <end position="275"/>
    </location>
</feature>
<dbReference type="InterPro" id="IPR043593">
    <property type="entry name" value="ASAP"/>
</dbReference>
<accession>A0A1S8WS04</accession>
<feature type="region of interest" description="Disordered" evidence="3">
    <location>
        <begin position="352"/>
        <end position="378"/>
    </location>
</feature>
<name>A0A1S8WS04_OPIVI</name>
<dbReference type="AlphaFoldDB" id="A0A1S8WS04"/>
<evidence type="ECO:0000256" key="1">
    <source>
        <dbReference type="ARBA" id="ARBA00022443"/>
    </source>
</evidence>
<dbReference type="PANTHER" id="PTHR45854">
    <property type="entry name" value="ASAP FAMILY MEMBER"/>
    <property type="match status" value="1"/>
</dbReference>
<feature type="compositionally biased region" description="Low complexity" evidence="3">
    <location>
        <begin position="437"/>
        <end position="453"/>
    </location>
</feature>